<accession>A0A0A1VP59</accession>
<reference evidence="2" key="1">
    <citation type="journal article" date="2015" name="Genome">
        <title>Whole Genome Sequence of the Non-Microcystin-Producing Microcystis aeruginosa Strain NIES-44.</title>
        <authorList>
            <person name="Okano K."/>
            <person name="Miyata N."/>
            <person name="Ozaki Y."/>
        </authorList>
    </citation>
    <scope>NUCLEOTIDE SEQUENCE [LARGE SCALE GENOMIC DNA]</scope>
    <source>
        <strain evidence="2">NIES-44</strain>
    </source>
</reference>
<dbReference type="Proteomes" id="UP000030321">
    <property type="component" value="Unassembled WGS sequence"/>
</dbReference>
<protein>
    <submittedName>
        <fullName evidence="1">Mobile element protein</fullName>
    </submittedName>
</protein>
<gene>
    <name evidence="1" type="ORF">N44_01555</name>
</gene>
<evidence type="ECO:0000313" key="2">
    <source>
        <dbReference type="Proteomes" id="UP000030321"/>
    </source>
</evidence>
<evidence type="ECO:0000313" key="1">
    <source>
        <dbReference type="EMBL" id="GAL91547.1"/>
    </source>
</evidence>
<proteinExistence type="predicted"/>
<name>A0A0A1VP59_MICAE</name>
<comment type="caution">
    <text evidence="1">The sequence shown here is derived from an EMBL/GenBank/DDBJ whole genome shotgun (WGS) entry which is preliminary data.</text>
</comment>
<dbReference type="EMBL" id="BBPA01000003">
    <property type="protein sequence ID" value="GAL91547.1"/>
    <property type="molecule type" value="Genomic_DNA"/>
</dbReference>
<dbReference type="AlphaFoldDB" id="A0A0A1VP59"/>
<sequence length="81" mass="9074">MELTDSLKKLLSETALQLKGAAKRRFMAQTVLEFGYGGQTLASQELGWNRTTIRQGIKELKRGITCVDNHSAKGRKKAEEH</sequence>
<organism evidence="1 2">
    <name type="scientific">Microcystis aeruginosa NIES-44</name>
    <dbReference type="NCBI Taxonomy" id="449439"/>
    <lineage>
        <taxon>Bacteria</taxon>
        <taxon>Bacillati</taxon>
        <taxon>Cyanobacteriota</taxon>
        <taxon>Cyanophyceae</taxon>
        <taxon>Oscillatoriophycideae</taxon>
        <taxon>Chroococcales</taxon>
        <taxon>Microcystaceae</taxon>
        <taxon>Microcystis</taxon>
    </lineage>
</organism>